<evidence type="ECO:0000313" key="1">
    <source>
        <dbReference type="EMBL" id="JAE30433.1"/>
    </source>
</evidence>
<name>A0A0A9HBZ7_ARUDO</name>
<reference evidence="1" key="2">
    <citation type="journal article" date="2015" name="Data Brief">
        <title>Shoot transcriptome of the giant reed, Arundo donax.</title>
        <authorList>
            <person name="Barrero R.A."/>
            <person name="Guerrero F.D."/>
            <person name="Moolhuijzen P."/>
            <person name="Goolsby J.A."/>
            <person name="Tidwell J."/>
            <person name="Bellgard S.E."/>
            <person name="Bellgard M.I."/>
        </authorList>
    </citation>
    <scope>NUCLEOTIDE SEQUENCE</scope>
    <source>
        <tissue evidence="1">Shoot tissue taken approximately 20 cm above the soil surface</tissue>
    </source>
</reference>
<proteinExistence type="predicted"/>
<organism evidence="1">
    <name type="scientific">Arundo donax</name>
    <name type="common">Giant reed</name>
    <name type="synonym">Donax arundinaceus</name>
    <dbReference type="NCBI Taxonomy" id="35708"/>
    <lineage>
        <taxon>Eukaryota</taxon>
        <taxon>Viridiplantae</taxon>
        <taxon>Streptophyta</taxon>
        <taxon>Embryophyta</taxon>
        <taxon>Tracheophyta</taxon>
        <taxon>Spermatophyta</taxon>
        <taxon>Magnoliopsida</taxon>
        <taxon>Liliopsida</taxon>
        <taxon>Poales</taxon>
        <taxon>Poaceae</taxon>
        <taxon>PACMAD clade</taxon>
        <taxon>Arundinoideae</taxon>
        <taxon>Arundineae</taxon>
        <taxon>Arundo</taxon>
    </lineage>
</organism>
<accession>A0A0A9HBZ7</accession>
<dbReference type="EMBL" id="GBRH01167463">
    <property type="protein sequence ID" value="JAE30433.1"/>
    <property type="molecule type" value="Transcribed_RNA"/>
</dbReference>
<protein>
    <submittedName>
        <fullName evidence="1">Uncharacterized protein</fullName>
    </submittedName>
</protein>
<sequence>MLTIMRSMYTDQACGRKMLADGTS</sequence>
<reference evidence="1" key="1">
    <citation type="submission" date="2014-09" db="EMBL/GenBank/DDBJ databases">
        <authorList>
            <person name="Magalhaes I.L.F."/>
            <person name="Oliveira U."/>
            <person name="Santos F.R."/>
            <person name="Vidigal T.H.D.A."/>
            <person name="Brescovit A.D."/>
            <person name="Santos A.J."/>
        </authorList>
    </citation>
    <scope>NUCLEOTIDE SEQUENCE</scope>
    <source>
        <tissue evidence="1">Shoot tissue taken approximately 20 cm above the soil surface</tissue>
    </source>
</reference>
<dbReference type="AlphaFoldDB" id="A0A0A9HBZ7"/>